<feature type="region of interest" description="Disordered" evidence="1">
    <location>
        <begin position="122"/>
        <end position="158"/>
    </location>
</feature>
<organism evidence="2 3">
    <name type="scientific">Mycobacterium szulgai</name>
    <dbReference type="NCBI Taxonomy" id="1787"/>
    <lineage>
        <taxon>Bacteria</taxon>
        <taxon>Bacillati</taxon>
        <taxon>Actinomycetota</taxon>
        <taxon>Actinomycetes</taxon>
        <taxon>Mycobacteriales</taxon>
        <taxon>Mycobacteriaceae</taxon>
        <taxon>Mycobacterium</taxon>
    </lineage>
</organism>
<accession>A0A1X2DSP9</accession>
<gene>
    <name evidence="2" type="ORF">AWC27_10530</name>
</gene>
<comment type="caution">
    <text evidence="2">The sequence shown here is derived from an EMBL/GenBank/DDBJ whole genome shotgun (WGS) entry which is preliminary data.</text>
</comment>
<dbReference type="EMBL" id="LQPW01000158">
    <property type="protein sequence ID" value="ORW91131.1"/>
    <property type="molecule type" value="Genomic_DNA"/>
</dbReference>
<sequence length="389" mass="42378">MARRRTTLGMTQLLARCAARRAHVLTVEAPGYWVVRAETELRFRARRWCAATSPADADVLAVCGVPGPELSEATGRVWDQLPGPRVRIDVPDLQTVDSALERAAAELVDIDMHRNDARERIQSPNLSGDHDHADHGRPHQQDHAQHAHGGYGEHQHMDHGAMDMAPVGIALAEGGEDRDGLEMDELHVRVGPVLRYWPAGLVVRWALHGDVLAGTQAWMLDSNLGNCRPPSDLRDGAARHCDHVVDVLELAGWPCAATIARTARDTLLREPNSARGRSVLDTLHRKLRRSRVLRWSLRDIASLTVKDCDGLGLPAALAGDCYDRLLARVDIVRRALSEPLEPNVLRVAAAGIVDTLPHLVDGLDLATARLLIASLGIDTAPVEAGGRDG</sequence>
<evidence type="ECO:0000313" key="3">
    <source>
        <dbReference type="Proteomes" id="UP000193317"/>
    </source>
</evidence>
<name>A0A1X2DSP9_MYCSZ</name>
<proteinExistence type="predicted"/>
<dbReference type="AlphaFoldDB" id="A0A1X2DSP9"/>
<keyword evidence="3" id="KW-1185">Reference proteome</keyword>
<evidence type="ECO:0000256" key="1">
    <source>
        <dbReference type="SAM" id="MobiDB-lite"/>
    </source>
</evidence>
<protein>
    <submittedName>
        <fullName evidence="2">Uncharacterized protein</fullName>
    </submittedName>
</protein>
<feature type="compositionally biased region" description="Basic and acidic residues" evidence="1">
    <location>
        <begin position="128"/>
        <end position="158"/>
    </location>
</feature>
<dbReference type="Proteomes" id="UP000193317">
    <property type="component" value="Unassembled WGS sequence"/>
</dbReference>
<reference evidence="2 3" key="1">
    <citation type="submission" date="2016-01" db="EMBL/GenBank/DDBJ databases">
        <title>The new phylogeny of the genus Mycobacterium.</title>
        <authorList>
            <person name="Tarcisio F."/>
            <person name="Conor M."/>
            <person name="Antonella G."/>
            <person name="Elisabetta G."/>
            <person name="Giulia F.S."/>
            <person name="Sara T."/>
            <person name="Anna F."/>
            <person name="Clotilde B."/>
            <person name="Roberto B."/>
            <person name="Veronica D.S."/>
            <person name="Fabio R."/>
            <person name="Monica P."/>
            <person name="Olivier J."/>
            <person name="Enrico T."/>
            <person name="Nicola S."/>
        </authorList>
    </citation>
    <scope>NUCLEOTIDE SEQUENCE [LARGE SCALE GENOMIC DNA]</scope>
    <source>
        <strain evidence="2 3">DSM 44166</strain>
    </source>
</reference>
<evidence type="ECO:0000313" key="2">
    <source>
        <dbReference type="EMBL" id="ORW91131.1"/>
    </source>
</evidence>